<accession>A0A1C4EUC4</accession>
<name>A0A1C4EUC4_9BACT</name>
<dbReference type="InterPro" id="IPR050464">
    <property type="entry name" value="Zeta_carotene_desat/Oxidored"/>
</dbReference>
<dbReference type="Pfam" id="PF01593">
    <property type="entry name" value="Amino_oxidase"/>
    <property type="match status" value="1"/>
</dbReference>
<dbReference type="GO" id="GO:0016491">
    <property type="term" value="F:oxidoreductase activity"/>
    <property type="evidence" value="ECO:0007669"/>
    <property type="project" value="InterPro"/>
</dbReference>
<dbReference type="AlphaFoldDB" id="A0A1C4EUC4"/>
<dbReference type="InterPro" id="IPR002937">
    <property type="entry name" value="Amino_oxidase"/>
</dbReference>
<dbReference type="PANTHER" id="PTHR42923:SF39">
    <property type="entry name" value="AMINO OXIDASE"/>
    <property type="match status" value="1"/>
</dbReference>
<protein>
    <submittedName>
        <fullName evidence="2">Flavin containing amine oxidoreductase</fullName>
    </submittedName>
</protein>
<evidence type="ECO:0000259" key="1">
    <source>
        <dbReference type="Pfam" id="PF01593"/>
    </source>
</evidence>
<dbReference type="InterPro" id="IPR036188">
    <property type="entry name" value="FAD/NAD-bd_sf"/>
</dbReference>
<dbReference type="STRING" id="1335309.GA0116948_11010"/>
<dbReference type="SUPFAM" id="SSF51905">
    <property type="entry name" value="FAD/NAD(P)-binding domain"/>
    <property type="match status" value="1"/>
</dbReference>
<proteinExistence type="predicted"/>
<evidence type="ECO:0000313" key="2">
    <source>
        <dbReference type="EMBL" id="SCC47235.1"/>
    </source>
</evidence>
<dbReference type="Gene3D" id="3.50.50.60">
    <property type="entry name" value="FAD/NAD(P)-binding domain"/>
    <property type="match status" value="1"/>
</dbReference>
<sequence>MNGENTRNKPLTRKDFLRYMALIAGAGVTLPQFVACEAKKDQYGHIQGRIYGASAAVGHKIREGGFAAPMHTETVDAVIIGSGVAGLSAARMLHHNGCHNYKILELEQHAGGNAGFGRNAFSAYPLGAHYLPLPNLENQPLLDLLQEAGILTGYTADCLPMYNETDLCYDPQERLFIHNRWQEGLVPQFGVGEAALAEFKRFFADMEKLRWQRGSDGLYAFDIPMARSSRDAAYLQLDNLCMKDYLQQQGYRSEELYWYLDYCCRDDFGAGIPVVSAWAGLHYFASRKGKSANADSAAVLTWPQGNGRLVQHLQQFSNNNLQTNGLAYKVTPQGREVQVDYFEVATGTTKRIVAKACIMATPQFVTQRLLPAGQYDHQFVYSPWLVANLTLDKLPESRGYPLCWDNVMYNSRSLGYVNAQQQSITQEAPEKQVLTYYLPLDHLSPADSRRYALGLSHAHWVKLITDDLETVHPGIHAQLRTIDVWVWGHGMIRPHTGFITSDAIAAARRSGYPNVFFAHSDLSGISIFEEAFYQGNNAALALLDYIRT</sequence>
<dbReference type="EMBL" id="FMAR01000010">
    <property type="protein sequence ID" value="SCC47235.1"/>
    <property type="molecule type" value="Genomic_DNA"/>
</dbReference>
<organism evidence="2 3">
    <name type="scientific">Chitinophaga costaii</name>
    <dbReference type="NCBI Taxonomy" id="1335309"/>
    <lineage>
        <taxon>Bacteria</taxon>
        <taxon>Pseudomonadati</taxon>
        <taxon>Bacteroidota</taxon>
        <taxon>Chitinophagia</taxon>
        <taxon>Chitinophagales</taxon>
        <taxon>Chitinophagaceae</taxon>
        <taxon>Chitinophaga</taxon>
    </lineage>
</organism>
<dbReference type="RefSeq" id="WP_089713272.1">
    <property type="nucleotide sequence ID" value="NZ_FMAR01000010.1"/>
</dbReference>
<dbReference type="Proteomes" id="UP000242818">
    <property type="component" value="Unassembled WGS sequence"/>
</dbReference>
<reference evidence="2 3" key="1">
    <citation type="submission" date="2016-08" db="EMBL/GenBank/DDBJ databases">
        <authorList>
            <person name="Seilhamer J.J."/>
        </authorList>
    </citation>
    <scope>NUCLEOTIDE SEQUENCE [LARGE SCALE GENOMIC DNA]</scope>
    <source>
        <strain evidence="2 3">A37T2</strain>
    </source>
</reference>
<keyword evidence="3" id="KW-1185">Reference proteome</keyword>
<dbReference type="OrthoDB" id="127573at2"/>
<evidence type="ECO:0000313" key="3">
    <source>
        <dbReference type="Proteomes" id="UP000242818"/>
    </source>
</evidence>
<feature type="domain" description="Amine oxidase" evidence="1">
    <location>
        <begin position="84"/>
        <end position="542"/>
    </location>
</feature>
<dbReference type="PANTHER" id="PTHR42923">
    <property type="entry name" value="PROTOPORPHYRINOGEN OXIDASE"/>
    <property type="match status" value="1"/>
</dbReference>
<gene>
    <name evidence="2" type="ORF">GA0116948_11010</name>
</gene>